<dbReference type="EMBL" id="LSMT01000458">
    <property type="protein sequence ID" value="PFX17648.1"/>
    <property type="molecule type" value="Genomic_DNA"/>
</dbReference>
<dbReference type="InterPro" id="IPR027417">
    <property type="entry name" value="P-loop_NTPase"/>
</dbReference>
<comment type="caution">
    <text evidence="6">The sequence shown here is derived from an EMBL/GenBank/DDBJ whole genome shotgun (WGS) entry which is preliminary data.</text>
</comment>
<evidence type="ECO:0000259" key="4">
    <source>
        <dbReference type="Pfam" id="PF00078"/>
    </source>
</evidence>
<dbReference type="InterPro" id="IPR027806">
    <property type="entry name" value="HARBI1_dom"/>
</dbReference>
<evidence type="ECO:0000313" key="7">
    <source>
        <dbReference type="Proteomes" id="UP000225706"/>
    </source>
</evidence>
<dbReference type="InterPro" id="IPR000477">
    <property type="entry name" value="RT_dom"/>
</dbReference>
<name>A0A2B4RMT7_STYPI</name>
<comment type="cofactor">
    <cofactor evidence="1">
        <name>a divalent metal cation</name>
        <dbReference type="ChEBI" id="CHEBI:60240"/>
    </cofactor>
</comment>
<feature type="compositionally biased region" description="Basic and acidic residues" evidence="3">
    <location>
        <begin position="1093"/>
        <end position="1132"/>
    </location>
</feature>
<sequence>MDEATANVDFRTDHLIQQVIRHKFKDSTVLTIAHRLNTIMDYDKVLVLSGGQVVEFDKPEVLLRNEEGKSQKRSKGRTKWSETMKKDLLDCKKKALLLANAEEPPRSNNGRKQGYMKIMKDLWGEKGYEDLGFTSQHLRDQAAKLEKSLGNVKALISACVGSKERQNTNSPGEMNFNCATNFQDANSNESVDLHMVDRALIPEEKVNSLKEEPRASVDGAVPVLARVYTQEGEFINREIDTRIKEKPTMNDLDNINKAIAEPMKQHNISPTKNPFSYQWTANCLLYSVVAAFRFQKGWKKQGPRRRVKDDRSKRDYIAEVGGSGKRFQSQRKLEIGFYRRQKHAEARRVNYQFKVDAGQVYANMRESLDKDKENKCPKYTPVDDKNENRKMFENIEEASSFWMQLWKSQGTGKRNAQWLKDIRSAIYSRVPPPSEKAWKLNTMEATRILARKKNWSTPGPDRLTNFLWKKAQVLHEGVTMSFQAIANANVEFPTWFSEDCQRRKRNLIMAWIDVKKAYDSVDHGWLEEMMILHRFPIWLSRTVEKLSKSWNTRVVATTKLGHERSEPIRFLKGLLLGDALCPRLFTVCLNAIAWKISASEGYKLSKPIRVKVTDLLDIDELKVFASSESKLSRVMESTETTMEDVGLQWNPKKCAVVHARRGVNTPTHDATGLRADENICISNLEEGNQYKFLGVLEAVRQEERISLEGAAKEYLRRMSFIWSSPLSDYNRVTATNQFALPALGYLMWTQQWLVTELKKLDREACKIIVENGGKHPSGSTAILYLPREKGGRGLRSIEEEYKVTKMKAAVKLYSNSDPAMAMVREFEERAEELGHSSLVKEAARYADEMGLQLLLEYPSPACIKCDSGEVITAEKLKVELRRALEKKTWETVHEQNWQGKLFSAKTEDQSLNLSGGPRPCRHSPPLVVAIDTEANVRGEQCAIILGRSFTCGAPRDKHRSQEKEVEVSWTCIEDAARPPLHNNPHMVTRRDIKLHCFRVYTISKACSKGGSKYSTVTTTCLLLHRDNLNTQGTKPLVRERRSRWISAISRDDLTDDILESDRVCVRHFVSGKAAKRWDRFNVDWVPTQCSGHSKKELGPKNLEKAAERSQRARDREKIRKPAQEQRGKELEAERTAKRIKLSESGHQIAEMNFNFDDRIEETSSDKGVQTLEVVCKEIGIQWEEYDYLFTPLKDQKAFEQHEFPNNEGPYARAQTFSSYKNHNIVKVLIGITPQGSISLVSKARGGRTSDKFLTENCGILKNIPPEDLVLADRGFTIQESLMFHQAQLVIPAFTRGKDQLDPVDVERTKDIAKVRIHVKRVIGLLRRKYSILSAILPIYFLICNPPGSKEDAVPMIDRIISVCAAFVTLCPGIVPLA</sequence>
<gene>
    <name evidence="6" type="primary">abcC12</name>
    <name evidence="6" type="ORF">AWC38_SpisGene18020</name>
</gene>
<evidence type="ECO:0000259" key="5">
    <source>
        <dbReference type="Pfam" id="PF13359"/>
    </source>
</evidence>
<dbReference type="OrthoDB" id="7331812at2759"/>
<evidence type="ECO:0000313" key="6">
    <source>
        <dbReference type="EMBL" id="PFX17648.1"/>
    </source>
</evidence>
<evidence type="ECO:0000256" key="2">
    <source>
        <dbReference type="ARBA" id="ARBA00022723"/>
    </source>
</evidence>
<dbReference type="PANTHER" id="PTHR23080">
    <property type="entry name" value="THAP DOMAIN PROTEIN"/>
    <property type="match status" value="1"/>
</dbReference>
<dbReference type="Pfam" id="PF13359">
    <property type="entry name" value="DDE_Tnp_4"/>
    <property type="match status" value="1"/>
</dbReference>
<dbReference type="Pfam" id="PF00078">
    <property type="entry name" value="RVT_1"/>
    <property type="match status" value="1"/>
</dbReference>
<organism evidence="6 7">
    <name type="scientific">Stylophora pistillata</name>
    <name type="common">Smooth cauliflower coral</name>
    <dbReference type="NCBI Taxonomy" id="50429"/>
    <lineage>
        <taxon>Eukaryota</taxon>
        <taxon>Metazoa</taxon>
        <taxon>Cnidaria</taxon>
        <taxon>Anthozoa</taxon>
        <taxon>Hexacorallia</taxon>
        <taxon>Scleractinia</taxon>
        <taxon>Astrocoeniina</taxon>
        <taxon>Pocilloporidae</taxon>
        <taxon>Stylophora</taxon>
    </lineage>
</organism>
<dbReference type="SUPFAM" id="SSF52540">
    <property type="entry name" value="P-loop containing nucleoside triphosphate hydrolases"/>
    <property type="match status" value="1"/>
</dbReference>
<feature type="domain" description="DDE Tnp4" evidence="5">
    <location>
        <begin position="1211"/>
        <end position="1365"/>
    </location>
</feature>
<feature type="region of interest" description="Disordered" evidence="3">
    <location>
        <begin position="1089"/>
        <end position="1132"/>
    </location>
</feature>
<dbReference type="GO" id="GO:0046872">
    <property type="term" value="F:metal ion binding"/>
    <property type="evidence" value="ECO:0007669"/>
    <property type="project" value="UniProtKB-KW"/>
</dbReference>
<feature type="domain" description="Reverse transcriptase" evidence="4">
    <location>
        <begin position="492"/>
        <end position="695"/>
    </location>
</feature>
<dbReference type="PANTHER" id="PTHR23080:SF144">
    <property type="entry name" value="SPINDLE AND KINETOCHORE ASSOCIATED COMPLEX SUBUNIT 3"/>
    <property type="match status" value="1"/>
</dbReference>
<reference evidence="7" key="1">
    <citation type="journal article" date="2017" name="bioRxiv">
        <title>Comparative analysis of the genomes of Stylophora pistillata and Acropora digitifera provides evidence for extensive differences between species of corals.</title>
        <authorList>
            <person name="Voolstra C.R."/>
            <person name="Li Y."/>
            <person name="Liew Y.J."/>
            <person name="Baumgarten S."/>
            <person name="Zoccola D."/>
            <person name="Flot J.-F."/>
            <person name="Tambutte S."/>
            <person name="Allemand D."/>
            <person name="Aranda M."/>
        </authorList>
    </citation>
    <scope>NUCLEOTIDE SEQUENCE [LARGE SCALE GENOMIC DNA]</scope>
</reference>
<proteinExistence type="predicted"/>
<accession>A0A2B4RMT7</accession>
<protein>
    <submittedName>
        <fullName evidence="6">ABC transporter C family member 12</fullName>
    </submittedName>
</protein>
<evidence type="ECO:0000256" key="3">
    <source>
        <dbReference type="SAM" id="MobiDB-lite"/>
    </source>
</evidence>
<dbReference type="Proteomes" id="UP000225706">
    <property type="component" value="Unassembled WGS sequence"/>
</dbReference>
<evidence type="ECO:0000256" key="1">
    <source>
        <dbReference type="ARBA" id="ARBA00001968"/>
    </source>
</evidence>
<keyword evidence="2" id="KW-0479">Metal-binding</keyword>
<keyword evidence="7" id="KW-1185">Reference proteome</keyword>
<dbReference type="Gene3D" id="3.40.50.300">
    <property type="entry name" value="P-loop containing nucleotide triphosphate hydrolases"/>
    <property type="match status" value="1"/>
</dbReference>